<organism evidence="3 4">
    <name type="scientific">Komagataeibacter swingsii</name>
    <dbReference type="NCBI Taxonomy" id="215220"/>
    <lineage>
        <taxon>Bacteria</taxon>
        <taxon>Pseudomonadati</taxon>
        <taxon>Pseudomonadota</taxon>
        <taxon>Alphaproteobacteria</taxon>
        <taxon>Acetobacterales</taxon>
        <taxon>Acetobacteraceae</taxon>
        <taxon>Komagataeibacter</taxon>
    </lineage>
</organism>
<gene>
    <name evidence="3" type="ORF">CFR76_11195</name>
</gene>
<dbReference type="InterPro" id="IPR028098">
    <property type="entry name" value="Glyco_trans_4-like_N"/>
</dbReference>
<name>A0A2V4QXD0_9PROT</name>
<protein>
    <submittedName>
        <fullName evidence="3">Glycosyl transferase family 1</fullName>
    </submittedName>
</protein>
<dbReference type="PANTHER" id="PTHR46401:SF2">
    <property type="entry name" value="GLYCOSYLTRANSFERASE WBBK-RELATED"/>
    <property type="match status" value="1"/>
</dbReference>
<sequence length="395" mass="43970">MVWLDSRNVGRAGGTGVATYARGLQECLVAMGFQTRFLWDHNPDQAEMRAGGAAQRILRFLRALVPVRRIGSGYRQSGEAYPLVPDLYRIAHVHFRICRHLLRLRAPMPPAIMFWTYPLAAIVENTVNVVTIHDLIPLTHPDLTGIRPDFLRRLLTELVRRADVVVTVSETVRQQIMDRLGVPADRVFNLYQLAGVSRHEREQMVDAPQVAPQGCFVCIGRVEKRKNIERLVDAHARSATRRPLVLLGPDGDDMPDFTPRTPQQRIIRVPWCSRLSLLRTLADAHALLFPSMAEGFGLPIIEAMALGVPVLTSRGGATEEIAGQAAVLVDAHDIQDITRGIRVLDGLCAGMPAWETLRAAGLRQAEKFSPAAQKARLAAFYAQLRFRFPDLPLPS</sequence>
<dbReference type="Pfam" id="PF13692">
    <property type="entry name" value="Glyco_trans_1_4"/>
    <property type="match status" value="1"/>
</dbReference>
<dbReference type="CDD" id="cd03809">
    <property type="entry name" value="GT4_MtfB-like"/>
    <property type="match status" value="1"/>
</dbReference>
<reference evidence="3 4" key="1">
    <citation type="submission" date="2017-07" db="EMBL/GenBank/DDBJ databases">
        <title>A draft genome sequence of Komagataeibacter swingsii LMG 22125.</title>
        <authorList>
            <person name="Skraban J."/>
            <person name="Cleenwerck I."/>
            <person name="Vandamme P."/>
            <person name="Trcek J."/>
        </authorList>
    </citation>
    <scope>NUCLEOTIDE SEQUENCE [LARGE SCALE GENOMIC DNA]</scope>
    <source>
        <strain evidence="3 4">LMG 22125</strain>
    </source>
</reference>
<evidence type="ECO:0000313" key="3">
    <source>
        <dbReference type="EMBL" id="PYD69231.1"/>
    </source>
</evidence>
<dbReference type="PANTHER" id="PTHR46401">
    <property type="entry name" value="GLYCOSYLTRANSFERASE WBBK-RELATED"/>
    <property type="match status" value="1"/>
</dbReference>
<keyword evidence="1 3" id="KW-0808">Transferase</keyword>
<evidence type="ECO:0000259" key="2">
    <source>
        <dbReference type="Pfam" id="PF13439"/>
    </source>
</evidence>
<keyword evidence="4" id="KW-1185">Reference proteome</keyword>
<dbReference type="GO" id="GO:0016757">
    <property type="term" value="F:glycosyltransferase activity"/>
    <property type="evidence" value="ECO:0007669"/>
    <property type="project" value="TreeGrafter"/>
</dbReference>
<accession>A0A2V4QXD0</accession>
<dbReference type="AlphaFoldDB" id="A0A2V4QXD0"/>
<comment type="caution">
    <text evidence="3">The sequence shown here is derived from an EMBL/GenBank/DDBJ whole genome shotgun (WGS) entry which is preliminary data.</text>
</comment>
<feature type="domain" description="Glycosyltransferase subfamily 4-like N-terminal" evidence="2">
    <location>
        <begin position="16"/>
        <end position="187"/>
    </location>
</feature>
<dbReference type="SUPFAM" id="SSF53756">
    <property type="entry name" value="UDP-Glycosyltransferase/glycogen phosphorylase"/>
    <property type="match status" value="1"/>
</dbReference>
<dbReference type="GO" id="GO:0009103">
    <property type="term" value="P:lipopolysaccharide biosynthetic process"/>
    <property type="evidence" value="ECO:0007669"/>
    <property type="project" value="TreeGrafter"/>
</dbReference>
<proteinExistence type="predicted"/>
<dbReference type="EMBL" id="NKUB01000013">
    <property type="protein sequence ID" value="PYD69231.1"/>
    <property type="molecule type" value="Genomic_DNA"/>
</dbReference>
<evidence type="ECO:0000313" key="4">
    <source>
        <dbReference type="Proteomes" id="UP000247371"/>
    </source>
</evidence>
<evidence type="ECO:0000256" key="1">
    <source>
        <dbReference type="ARBA" id="ARBA00022679"/>
    </source>
</evidence>
<dbReference type="Pfam" id="PF13439">
    <property type="entry name" value="Glyco_transf_4"/>
    <property type="match status" value="1"/>
</dbReference>
<dbReference type="Gene3D" id="3.40.50.2000">
    <property type="entry name" value="Glycogen Phosphorylase B"/>
    <property type="match status" value="2"/>
</dbReference>
<dbReference type="Proteomes" id="UP000247371">
    <property type="component" value="Unassembled WGS sequence"/>
</dbReference>